<sequence>MSNIYIMEAANLFCGDENPTASKHLTLTELQLPNLQEMFQDHHPGGSRVQIEVALGIQKLEASFKLAGWDPDLLTQFGLGATARKKFTAYGSVRDKRNGVAIEAKAVLEGRLGTANPEAFQRGELQGFDYAINEILHYELYFEGAEKYYWDFFTTDWRVNGTSQNADERAILRLPNGF</sequence>
<proteinExistence type="predicted"/>
<dbReference type="AlphaFoldDB" id="A0A239GUR9"/>
<protein>
    <recommendedName>
        <fullName evidence="3">Phage tail tube protein FII</fullName>
    </recommendedName>
</protein>
<evidence type="ECO:0008006" key="3">
    <source>
        <dbReference type="Google" id="ProtNLM"/>
    </source>
</evidence>
<dbReference type="EMBL" id="FZON01000029">
    <property type="protein sequence ID" value="SNS72966.1"/>
    <property type="molecule type" value="Genomic_DNA"/>
</dbReference>
<accession>A0A239GUR9</accession>
<organism evidence="1 2">
    <name type="scientific">Antarctobacter heliothermus</name>
    <dbReference type="NCBI Taxonomy" id="74033"/>
    <lineage>
        <taxon>Bacteria</taxon>
        <taxon>Pseudomonadati</taxon>
        <taxon>Pseudomonadota</taxon>
        <taxon>Alphaproteobacteria</taxon>
        <taxon>Rhodobacterales</taxon>
        <taxon>Roseobacteraceae</taxon>
        <taxon>Antarctobacter</taxon>
    </lineage>
</organism>
<dbReference type="Proteomes" id="UP000198440">
    <property type="component" value="Unassembled WGS sequence"/>
</dbReference>
<dbReference type="OrthoDB" id="7834326at2"/>
<dbReference type="Pfam" id="PF04985">
    <property type="entry name" value="Phage_tube"/>
    <property type="match status" value="1"/>
</dbReference>
<dbReference type="InterPro" id="IPR006498">
    <property type="entry name" value="Tail_tube"/>
</dbReference>
<gene>
    <name evidence="1" type="ORF">SAMN04488078_102913</name>
</gene>
<evidence type="ECO:0000313" key="1">
    <source>
        <dbReference type="EMBL" id="SNS72966.1"/>
    </source>
</evidence>
<dbReference type="RefSeq" id="WP_089278644.1">
    <property type="nucleotide sequence ID" value="NZ_FZON01000029.1"/>
</dbReference>
<reference evidence="1 2" key="1">
    <citation type="submission" date="2017-06" db="EMBL/GenBank/DDBJ databases">
        <authorList>
            <person name="Kim H.J."/>
            <person name="Triplett B.A."/>
        </authorList>
    </citation>
    <scope>NUCLEOTIDE SEQUENCE [LARGE SCALE GENOMIC DNA]</scope>
    <source>
        <strain evidence="1 2">DSM 11445</strain>
    </source>
</reference>
<name>A0A239GUR9_9RHOB</name>
<evidence type="ECO:0000313" key="2">
    <source>
        <dbReference type="Proteomes" id="UP000198440"/>
    </source>
</evidence>